<dbReference type="EMBL" id="BAABCS010000018">
    <property type="protein sequence ID" value="GAA4053169.1"/>
    <property type="molecule type" value="Genomic_DNA"/>
</dbReference>
<comment type="caution">
    <text evidence="1">The sequence shown here is derived from an EMBL/GenBank/DDBJ whole genome shotgun (WGS) entry which is preliminary data.</text>
</comment>
<evidence type="ECO:0000313" key="2">
    <source>
        <dbReference type="Proteomes" id="UP001500426"/>
    </source>
</evidence>
<evidence type="ECO:0000313" key="1">
    <source>
        <dbReference type="EMBL" id="GAA4053169.1"/>
    </source>
</evidence>
<protein>
    <submittedName>
        <fullName evidence="1">Uncharacterized protein</fullName>
    </submittedName>
</protein>
<proteinExistence type="predicted"/>
<reference evidence="2" key="1">
    <citation type="journal article" date="2019" name="Int. J. Syst. Evol. Microbiol.">
        <title>The Global Catalogue of Microorganisms (GCM) 10K type strain sequencing project: providing services to taxonomists for standard genome sequencing and annotation.</title>
        <authorList>
            <consortium name="The Broad Institute Genomics Platform"/>
            <consortium name="The Broad Institute Genome Sequencing Center for Infectious Disease"/>
            <person name="Wu L."/>
            <person name="Ma J."/>
        </authorList>
    </citation>
    <scope>NUCLEOTIDE SEQUENCE [LARGE SCALE GENOMIC DNA]</scope>
    <source>
        <strain evidence="2">JCM 17068</strain>
    </source>
</reference>
<name>A0ABP7UWR7_9FLAO</name>
<gene>
    <name evidence="1" type="ORF">GCM10022388_19380</name>
</gene>
<dbReference type="Proteomes" id="UP001500426">
    <property type="component" value="Unassembled WGS sequence"/>
</dbReference>
<sequence>MKENQDKLKRNFEIFKPYIQSTNLNTEMYDNLETIYYTPESSEIKDGYFVAEFWIPYCDGVFIKEKSFKISHVFRLDIQQIEAELNKISDAEKSRFETLLNPKNIAFVLKSFYIKFIPYLSGENGKEDYGKIAEILYNYYGFIIGSRYGQ</sequence>
<organism evidence="1 2">
    <name type="scientific">Flavobacterium chungnamense</name>
    <dbReference type="NCBI Taxonomy" id="706182"/>
    <lineage>
        <taxon>Bacteria</taxon>
        <taxon>Pseudomonadati</taxon>
        <taxon>Bacteroidota</taxon>
        <taxon>Flavobacteriia</taxon>
        <taxon>Flavobacteriales</taxon>
        <taxon>Flavobacteriaceae</taxon>
        <taxon>Flavobacterium</taxon>
    </lineage>
</organism>
<keyword evidence="2" id="KW-1185">Reference proteome</keyword>
<accession>A0ABP7UWR7</accession>
<dbReference type="RefSeq" id="WP_344816599.1">
    <property type="nucleotide sequence ID" value="NZ_BAABCS010000018.1"/>
</dbReference>